<sequence>MSKLREAMTYDASTTSLPEGEMDIAPTASSTRNDPSRSKVGLLKGDSITLLMRLISKNP</sequence>
<gene>
    <name evidence="2" type="ORF">FH972_021081</name>
</gene>
<dbReference type="EMBL" id="VIBQ01000009">
    <property type="protein sequence ID" value="KAB8336772.1"/>
    <property type="molecule type" value="Genomic_DNA"/>
</dbReference>
<dbReference type="Proteomes" id="UP000327013">
    <property type="component" value="Unassembled WGS sequence"/>
</dbReference>
<name>A0A5N6KNB2_9ROSI</name>
<dbReference type="AlphaFoldDB" id="A0A5N6KNB2"/>
<evidence type="ECO:0000313" key="3">
    <source>
        <dbReference type="Proteomes" id="UP000327013"/>
    </source>
</evidence>
<feature type="region of interest" description="Disordered" evidence="1">
    <location>
        <begin position="1"/>
        <end position="40"/>
    </location>
</feature>
<organism evidence="2 3">
    <name type="scientific">Carpinus fangiana</name>
    <dbReference type="NCBI Taxonomy" id="176857"/>
    <lineage>
        <taxon>Eukaryota</taxon>
        <taxon>Viridiplantae</taxon>
        <taxon>Streptophyta</taxon>
        <taxon>Embryophyta</taxon>
        <taxon>Tracheophyta</taxon>
        <taxon>Spermatophyta</taxon>
        <taxon>Magnoliopsida</taxon>
        <taxon>eudicotyledons</taxon>
        <taxon>Gunneridae</taxon>
        <taxon>Pentapetalae</taxon>
        <taxon>rosids</taxon>
        <taxon>fabids</taxon>
        <taxon>Fagales</taxon>
        <taxon>Betulaceae</taxon>
        <taxon>Carpinus</taxon>
    </lineage>
</organism>
<comment type="caution">
    <text evidence="2">The sequence shown here is derived from an EMBL/GenBank/DDBJ whole genome shotgun (WGS) entry which is preliminary data.</text>
</comment>
<reference evidence="2 3" key="1">
    <citation type="submission" date="2019-06" db="EMBL/GenBank/DDBJ databases">
        <title>A chromosomal-level reference genome of Carpinus fangiana (Coryloideae, Betulaceae).</title>
        <authorList>
            <person name="Yang X."/>
            <person name="Wang Z."/>
            <person name="Zhang L."/>
            <person name="Hao G."/>
            <person name="Liu J."/>
            <person name="Yang Y."/>
        </authorList>
    </citation>
    <scope>NUCLEOTIDE SEQUENCE [LARGE SCALE GENOMIC DNA]</scope>
    <source>
        <strain evidence="2">Cfa_2016G</strain>
        <tissue evidence="2">Leaf</tissue>
    </source>
</reference>
<evidence type="ECO:0000313" key="2">
    <source>
        <dbReference type="EMBL" id="KAB8336772.1"/>
    </source>
</evidence>
<accession>A0A5N6KNB2</accession>
<proteinExistence type="predicted"/>
<keyword evidence="3" id="KW-1185">Reference proteome</keyword>
<protein>
    <submittedName>
        <fullName evidence="2">Uncharacterized protein</fullName>
    </submittedName>
</protein>
<evidence type="ECO:0000256" key="1">
    <source>
        <dbReference type="SAM" id="MobiDB-lite"/>
    </source>
</evidence>